<reference evidence="1 2" key="1">
    <citation type="journal article" date="2012" name="PLoS Pathog.">
        <title>Diverse lifestyles and strategies of plant pathogenesis encoded in the genomes of eighteen Dothideomycetes fungi.</title>
        <authorList>
            <person name="Ohm R.A."/>
            <person name="Feau N."/>
            <person name="Henrissat B."/>
            <person name="Schoch C.L."/>
            <person name="Horwitz B.A."/>
            <person name="Barry K.W."/>
            <person name="Condon B.J."/>
            <person name="Copeland A.C."/>
            <person name="Dhillon B."/>
            <person name="Glaser F."/>
            <person name="Hesse C.N."/>
            <person name="Kosti I."/>
            <person name="LaButti K."/>
            <person name="Lindquist E.A."/>
            <person name="Lucas S."/>
            <person name="Salamov A.A."/>
            <person name="Bradshaw R.E."/>
            <person name="Ciuffetti L."/>
            <person name="Hamelin R.C."/>
            <person name="Kema G.H.J."/>
            <person name="Lawrence C."/>
            <person name="Scott J.A."/>
            <person name="Spatafora J.W."/>
            <person name="Turgeon B.G."/>
            <person name="de Wit P.J.G.M."/>
            <person name="Zhong S."/>
            <person name="Goodwin S.B."/>
            <person name="Grigoriev I.V."/>
        </authorList>
    </citation>
    <scope>NUCLEOTIDE SEQUENCE [LARGE SCALE GENOMIC DNA]</scope>
    <source>
        <strain evidence="1 2">UAMH 10762</strain>
    </source>
</reference>
<dbReference type="KEGG" id="bcom:BAUCODRAFT_534851"/>
<accession>M2N888</accession>
<organism evidence="1 2">
    <name type="scientific">Baudoinia panamericana (strain UAMH 10762)</name>
    <name type="common">Angels' share fungus</name>
    <name type="synonym">Baudoinia compniacensis (strain UAMH 10762)</name>
    <dbReference type="NCBI Taxonomy" id="717646"/>
    <lineage>
        <taxon>Eukaryota</taxon>
        <taxon>Fungi</taxon>
        <taxon>Dikarya</taxon>
        <taxon>Ascomycota</taxon>
        <taxon>Pezizomycotina</taxon>
        <taxon>Dothideomycetes</taxon>
        <taxon>Dothideomycetidae</taxon>
        <taxon>Mycosphaerellales</taxon>
        <taxon>Teratosphaeriaceae</taxon>
        <taxon>Baudoinia</taxon>
    </lineage>
</organism>
<dbReference type="AlphaFoldDB" id="M2N888"/>
<dbReference type="HOGENOM" id="CLU_2084422_0_0_1"/>
<dbReference type="EMBL" id="KB445557">
    <property type="protein sequence ID" value="EMC95309.1"/>
    <property type="molecule type" value="Genomic_DNA"/>
</dbReference>
<gene>
    <name evidence="1" type="ORF">BAUCODRAFT_534851</name>
</gene>
<protein>
    <submittedName>
        <fullName evidence="1">Uncharacterized protein</fullName>
    </submittedName>
</protein>
<dbReference type="GeneID" id="19115256"/>
<evidence type="ECO:0000313" key="1">
    <source>
        <dbReference type="EMBL" id="EMC95309.1"/>
    </source>
</evidence>
<name>M2N888_BAUPA</name>
<dbReference type="Proteomes" id="UP000011761">
    <property type="component" value="Unassembled WGS sequence"/>
</dbReference>
<dbReference type="RefSeq" id="XP_007677832.1">
    <property type="nucleotide sequence ID" value="XM_007679642.1"/>
</dbReference>
<sequence length="117" mass="12703">MLVLLANVAAEMSKLHRAGGLCFCFEIADPLPVIPTMSTNPQQSSCFQCRIILVHSCARAAVCCDEVSCRLIKEGKWSVYTSYSVGSVQEINALRLDSIHPHSTIPSTESYVSGPKS</sequence>
<proteinExistence type="predicted"/>
<evidence type="ECO:0000313" key="2">
    <source>
        <dbReference type="Proteomes" id="UP000011761"/>
    </source>
</evidence>
<keyword evidence="2" id="KW-1185">Reference proteome</keyword>